<evidence type="ECO:0000256" key="1">
    <source>
        <dbReference type="SAM" id="MobiDB-lite"/>
    </source>
</evidence>
<protein>
    <submittedName>
        <fullName evidence="2">Uncharacterized protein</fullName>
    </submittedName>
</protein>
<evidence type="ECO:0000313" key="2">
    <source>
        <dbReference type="EMBL" id="PMD17876.1"/>
    </source>
</evidence>
<name>A0A2J6PVC3_9HELO</name>
<accession>A0A2J6PVC3</accession>
<proteinExistence type="predicted"/>
<dbReference type="AlphaFoldDB" id="A0A2J6PVC3"/>
<dbReference type="OrthoDB" id="5086500at2759"/>
<reference evidence="2 3" key="1">
    <citation type="submission" date="2016-05" db="EMBL/GenBank/DDBJ databases">
        <title>A degradative enzymes factory behind the ericoid mycorrhizal symbiosis.</title>
        <authorList>
            <consortium name="DOE Joint Genome Institute"/>
            <person name="Martino E."/>
            <person name="Morin E."/>
            <person name="Grelet G."/>
            <person name="Kuo A."/>
            <person name="Kohler A."/>
            <person name="Daghino S."/>
            <person name="Barry K."/>
            <person name="Choi C."/>
            <person name="Cichocki N."/>
            <person name="Clum A."/>
            <person name="Copeland A."/>
            <person name="Hainaut M."/>
            <person name="Haridas S."/>
            <person name="Labutti K."/>
            <person name="Lindquist E."/>
            <person name="Lipzen A."/>
            <person name="Khouja H.-R."/>
            <person name="Murat C."/>
            <person name="Ohm R."/>
            <person name="Olson A."/>
            <person name="Spatafora J."/>
            <person name="Veneault-Fourrey C."/>
            <person name="Henrissat B."/>
            <person name="Grigoriev I."/>
            <person name="Martin F."/>
            <person name="Perotto S."/>
        </authorList>
    </citation>
    <scope>NUCLEOTIDE SEQUENCE [LARGE SCALE GENOMIC DNA]</scope>
    <source>
        <strain evidence="2 3">UAMH 7357</strain>
    </source>
</reference>
<evidence type="ECO:0000313" key="3">
    <source>
        <dbReference type="Proteomes" id="UP000235672"/>
    </source>
</evidence>
<dbReference type="Proteomes" id="UP000235672">
    <property type="component" value="Unassembled WGS sequence"/>
</dbReference>
<sequence>MSSSLIVEKPSALLEIDEEEQLPVNANHIQMCKFGSHDDETYEKVYKRVRRILNSRLTPGKLKPATSKSTGIQSPDNTQHNSTVASTVSRSSHVTNGAQLDRAVDLRSGNENLTSAKQRNRASCKPEYQPKNSATTT</sequence>
<feature type="region of interest" description="Disordered" evidence="1">
    <location>
        <begin position="54"/>
        <end position="137"/>
    </location>
</feature>
<dbReference type="EMBL" id="KZ613497">
    <property type="protein sequence ID" value="PMD17876.1"/>
    <property type="molecule type" value="Genomic_DNA"/>
</dbReference>
<keyword evidence="3" id="KW-1185">Reference proteome</keyword>
<organism evidence="2 3">
    <name type="scientific">Hyaloscypha hepaticicola</name>
    <dbReference type="NCBI Taxonomy" id="2082293"/>
    <lineage>
        <taxon>Eukaryota</taxon>
        <taxon>Fungi</taxon>
        <taxon>Dikarya</taxon>
        <taxon>Ascomycota</taxon>
        <taxon>Pezizomycotina</taxon>
        <taxon>Leotiomycetes</taxon>
        <taxon>Helotiales</taxon>
        <taxon>Hyaloscyphaceae</taxon>
        <taxon>Hyaloscypha</taxon>
    </lineage>
</organism>
<feature type="compositionally biased region" description="Polar residues" evidence="1">
    <location>
        <begin position="66"/>
        <end position="98"/>
    </location>
</feature>
<dbReference type="STRING" id="1745343.A0A2J6PVC3"/>
<gene>
    <name evidence="2" type="ORF">NA56DRAFT_707280</name>
</gene>